<reference evidence="2" key="1">
    <citation type="submission" date="2017-05" db="EMBL/GenBank/DDBJ databases">
        <authorList>
            <person name="Sung H."/>
        </authorList>
    </citation>
    <scope>NUCLEOTIDE SEQUENCE [LARGE SCALE GENOMIC DNA]</scope>
    <source>
        <strain evidence="2">AR23208</strain>
    </source>
</reference>
<gene>
    <name evidence="1" type="ORF">CBW65_14265</name>
</gene>
<dbReference type="EMBL" id="CP021434">
    <property type="protein sequence ID" value="ARU62041.1"/>
    <property type="molecule type" value="Genomic_DNA"/>
</dbReference>
<keyword evidence="2" id="KW-1185">Reference proteome</keyword>
<accession>A0A1Y0IND0</accession>
<dbReference type="KEGG" id="tum:CBW65_14265"/>
<sequence>MDRKRIGLKLDAHSKKELLELLKSHVKQDHMPKSLHELLHKWTDGGDEAVSEETDLEEADT</sequence>
<organism evidence="1 2">
    <name type="scientific">Tumebacillus avium</name>
    <dbReference type="NCBI Taxonomy" id="1903704"/>
    <lineage>
        <taxon>Bacteria</taxon>
        <taxon>Bacillati</taxon>
        <taxon>Bacillota</taxon>
        <taxon>Bacilli</taxon>
        <taxon>Bacillales</taxon>
        <taxon>Alicyclobacillaceae</taxon>
        <taxon>Tumebacillus</taxon>
    </lineage>
</organism>
<proteinExistence type="predicted"/>
<dbReference type="RefSeq" id="WP_087457406.1">
    <property type="nucleotide sequence ID" value="NZ_CP021434.1"/>
</dbReference>
<dbReference type="Proteomes" id="UP000195437">
    <property type="component" value="Chromosome"/>
</dbReference>
<evidence type="ECO:0000313" key="1">
    <source>
        <dbReference type="EMBL" id="ARU62041.1"/>
    </source>
</evidence>
<dbReference type="AlphaFoldDB" id="A0A1Y0IND0"/>
<protein>
    <submittedName>
        <fullName evidence="1">Uncharacterized protein</fullName>
    </submittedName>
</protein>
<name>A0A1Y0IND0_9BACL</name>
<evidence type="ECO:0000313" key="2">
    <source>
        <dbReference type="Proteomes" id="UP000195437"/>
    </source>
</evidence>
<dbReference type="OrthoDB" id="9997306at2"/>